<name>A8NLX9_COPC7</name>
<dbReference type="EMBL" id="AACS02000012">
    <property type="protein sequence ID" value="EAU86971.2"/>
    <property type="molecule type" value="Genomic_DNA"/>
</dbReference>
<dbReference type="VEuPathDB" id="FungiDB:CC1G_08442"/>
<keyword evidence="2" id="KW-0472">Membrane</keyword>
<dbReference type="Proteomes" id="UP000001861">
    <property type="component" value="Unassembled WGS sequence"/>
</dbReference>
<keyword evidence="2" id="KW-1133">Transmembrane helix</keyword>
<evidence type="ECO:0000313" key="4">
    <source>
        <dbReference type="Proteomes" id="UP000001861"/>
    </source>
</evidence>
<dbReference type="AlphaFoldDB" id="A8NLX9"/>
<dbReference type="OrthoDB" id="10003767at2759"/>
<sequence length="471" mass="54499">MELRLAARLTPLGIPLSFYDPTLLLVHHILFLIPLFSYYPILFFSYILQYKLSAYLDRKKRQEEATRPETQAQDLPQSDESDVEETPTSDEESSDDEDSGGETEESGVDPAEEERRREEEWERAFTRRELVFHDHWRKEYRKRLERHEPRFATPGFWKMAEDVMKIHYLITHGAEKWMCEAEWIQLRSEQLIRLPANKLCESDGDIKPTDRPLIPFSPDIYITVEQTQKVFSQQAMQPSVSVTKPQKLPSDWSTQLGDLDIPLSDAIHEEWELSLGIDVRALVFAAMHTFGFNPSHPAPRLSSLTSGGYNEIFVATFAREPDGYDGLQVVIRIPAKNDRLLGRMEANVALMTYAKYCRGLPVPKVITWCDGTKEDGNPIGAPYIMMEHLDMTKRWRVLWDTYTPNWEFWYRMMDITSGGHASLARPLPFDGLGSLYFSSSVGDHKQGHQRETVEELQKAETYRLDPLFWVG</sequence>
<gene>
    <name evidence="3" type="ORF">CC1G_08442</name>
</gene>
<reference evidence="3 4" key="1">
    <citation type="journal article" date="2010" name="Proc. Natl. Acad. Sci. U.S.A.">
        <title>Insights into evolution of multicellular fungi from the assembled chromosomes of the mushroom Coprinopsis cinerea (Coprinus cinereus).</title>
        <authorList>
            <person name="Stajich J.E."/>
            <person name="Wilke S.K."/>
            <person name="Ahren D."/>
            <person name="Au C.H."/>
            <person name="Birren B.W."/>
            <person name="Borodovsky M."/>
            <person name="Burns C."/>
            <person name="Canback B."/>
            <person name="Casselton L.A."/>
            <person name="Cheng C.K."/>
            <person name="Deng J."/>
            <person name="Dietrich F.S."/>
            <person name="Fargo D.C."/>
            <person name="Farman M.L."/>
            <person name="Gathman A.C."/>
            <person name="Goldberg J."/>
            <person name="Guigo R."/>
            <person name="Hoegger P.J."/>
            <person name="Hooker J.B."/>
            <person name="Huggins A."/>
            <person name="James T.Y."/>
            <person name="Kamada T."/>
            <person name="Kilaru S."/>
            <person name="Kodira C."/>
            <person name="Kues U."/>
            <person name="Kupfer D."/>
            <person name="Kwan H.S."/>
            <person name="Lomsadze A."/>
            <person name="Li W."/>
            <person name="Lilly W.W."/>
            <person name="Ma L.J."/>
            <person name="Mackey A.J."/>
            <person name="Manning G."/>
            <person name="Martin F."/>
            <person name="Muraguchi H."/>
            <person name="Natvig D.O."/>
            <person name="Palmerini H."/>
            <person name="Ramesh M.A."/>
            <person name="Rehmeyer C.J."/>
            <person name="Roe B.A."/>
            <person name="Shenoy N."/>
            <person name="Stanke M."/>
            <person name="Ter-Hovhannisyan V."/>
            <person name="Tunlid A."/>
            <person name="Velagapudi R."/>
            <person name="Vision T.J."/>
            <person name="Zeng Q."/>
            <person name="Zolan M.E."/>
            <person name="Pukkila P.J."/>
        </authorList>
    </citation>
    <scope>NUCLEOTIDE SEQUENCE [LARGE SCALE GENOMIC DNA]</scope>
    <source>
        <strain evidence="4">Okayama-7 / 130 / ATCC MYA-4618 / FGSC 9003</strain>
    </source>
</reference>
<dbReference type="GO" id="GO:0016301">
    <property type="term" value="F:kinase activity"/>
    <property type="evidence" value="ECO:0007669"/>
    <property type="project" value="UniProtKB-KW"/>
</dbReference>
<evidence type="ECO:0000313" key="3">
    <source>
        <dbReference type="EMBL" id="EAU86971.2"/>
    </source>
</evidence>
<dbReference type="InParanoid" id="A8NLX9"/>
<accession>A8NLX9</accession>
<keyword evidence="2" id="KW-0812">Transmembrane</keyword>
<feature type="transmembrane region" description="Helical" evidence="2">
    <location>
        <begin position="25"/>
        <end position="48"/>
    </location>
</feature>
<dbReference type="PANTHER" id="PTHR21310:SF15">
    <property type="entry name" value="AMINOGLYCOSIDE PHOSPHOTRANSFERASE DOMAIN-CONTAINING PROTEIN"/>
    <property type="match status" value="1"/>
</dbReference>
<dbReference type="SUPFAM" id="SSF56112">
    <property type="entry name" value="Protein kinase-like (PK-like)"/>
    <property type="match status" value="1"/>
</dbReference>
<dbReference type="PANTHER" id="PTHR21310">
    <property type="entry name" value="AMINOGLYCOSIDE PHOSPHOTRANSFERASE-RELATED-RELATED"/>
    <property type="match status" value="1"/>
</dbReference>
<organism evidence="3 4">
    <name type="scientific">Coprinopsis cinerea (strain Okayama-7 / 130 / ATCC MYA-4618 / FGSC 9003)</name>
    <name type="common">Inky cap fungus</name>
    <name type="synonym">Hormographiella aspergillata</name>
    <dbReference type="NCBI Taxonomy" id="240176"/>
    <lineage>
        <taxon>Eukaryota</taxon>
        <taxon>Fungi</taxon>
        <taxon>Dikarya</taxon>
        <taxon>Basidiomycota</taxon>
        <taxon>Agaricomycotina</taxon>
        <taxon>Agaricomycetes</taxon>
        <taxon>Agaricomycetidae</taxon>
        <taxon>Agaricales</taxon>
        <taxon>Agaricineae</taxon>
        <taxon>Psathyrellaceae</taxon>
        <taxon>Coprinopsis</taxon>
    </lineage>
</organism>
<dbReference type="KEGG" id="cci:CC1G_08442"/>
<dbReference type="InterPro" id="IPR051678">
    <property type="entry name" value="AGP_Transferase"/>
</dbReference>
<dbReference type="RefSeq" id="XP_001834797.2">
    <property type="nucleotide sequence ID" value="XM_001834745.2"/>
</dbReference>
<protein>
    <submittedName>
        <fullName evidence="3">PKL/CAK/Fmp29-like protein kinase subdomain-containing protein</fullName>
    </submittedName>
</protein>
<comment type="caution">
    <text evidence="3">The sequence shown here is derived from an EMBL/GenBank/DDBJ whole genome shotgun (WGS) entry which is preliminary data.</text>
</comment>
<feature type="region of interest" description="Disordered" evidence="1">
    <location>
        <begin position="63"/>
        <end position="118"/>
    </location>
</feature>
<dbReference type="HOGENOM" id="CLU_580039_0_0_1"/>
<dbReference type="eggNOG" id="ENOG502STMD">
    <property type="taxonomic scope" value="Eukaryota"/>
</dbReference>
<keyword evidence="4" id="KW-1185">Reference proteome</keyword>
<evidence type="ECO:0000256" key="1">
    <source>
        <dbReference type="SAM" id="MobiDB-lite"/>
    </source>
</evidence>
<dbReference type="InterPro" id="IPR011009">
    <property type="entry name" value="Kinase-like_dom_sf"/>
</dbReference>
<evidence type="ECO:0000256" key="2">
    <source>
        <dbReference type="SAM" id="Phobius"/>
    </source>
</evidence>
<feature type="compositionally biased region" description="Acidic residues" evidence="1">
    <location>
        <begin position="77"/>
        <end position="112"/>
    </location>
</feature>
<proteinExistence type="predicted"/>
<dbReference type="GeneID" id="6011313"/>